<keyword evidence="2" id="KW-1133">Transmembrane helix</keyword>
<evidence type="ECO:0000259" key="3">
    <source>
        <dbReference type="Pfam" id="PF03703"/>
    </source>
</evidence>
<dbReference type="InterPro" id="IPR005182">
    <property type="entry name" value="YdbS-like_PH"/>
</dbReference>
<dbReference type="PIRSF" id="PIRSF026631">
    <property type="entry name" value="UCP026631"/>
    <property type="match status" value="1"/>
</dbReference>
<organism evidence="4 5">
    <name type="scientific">Terrabacter lapilli</name>
    <dbReference type="NCBI Taxonomy" id="436231"/>
    <lineage>
        <taxon>Bacteria</taxon>
        <taxon>Bacillati</taxon>
        <taxon>Actinomycetota</taxon>
        <taxon>Actinomycetes</taxon>
        <taxon>Micrococcales</taxon>
        <taxon>Intrasporangiaceae</taxon>
        <taxon>Terrabacter</taxon>
    </lineage>
</organism>
<keyword evidence="5" id="KW-1185">Reference proteome</keyword>
<reference evidence="4 5" key="1">
    <citation type="journal article" date="2019" name="Int. J. Syst. Evol. Microbiol.">
        <title>The Global Catalogue of Microorganisms (GCM) 10K type strain sequencing project: providing services to taxonomists for standard genome sequencing and annotation.</title>
        <authorList>
            <consortium name="The Broad Institute Genomics Platform"/>
            <consortium name="The Broad Institute Genome Sequencing Center for Infectious Disease"/>
            <person name="Wu L."/>
            <person name="Ma J."/>
        </authorList>
    </citation>
    <scope>NUCLEOTIDE SEQUENCE [LARGE SCALE GENOMIC DNA]</scope>
    <source>
        <strain evidence="4 5">JCM 15628</strain>
    </source>
</reference>
<accession>A0ABN2S6R2</accession>
<keyword evidence="2" id="KW-0472">Membrane</keyword>
<evidence type="ECO:0000313" key="5">
    <source>
        <dbReference type="Proteomes" id="UP001500013"/>
    </source>
</evidence>
<proteinExistence type="predicted"/>
<feature type="transmembrane region" description="Helical" evidence="2">
    <location>
        <begin position="236"/>
        <end position="264"/>
    </location>
</feature>
<feature type="transmembrane region" description="Helical" evidence="2">
    <location>
        <begin position="34"/>
        <end position="55"/>
    </location>
</feature>
<feature type="domain" description="YdbS-like PH" evidence="3">
    <location>
        <begin position="414"/>
        <end position="491"/>
    </location>
</feature>
<dbReference type="RefSeq" id="WP_344062167.1">
    <property type="nucleotide sequence ID" value="NZ_BAAAPU010000007.1"/>
</dbReference>
<feature type="domain" description="YdbS-like PH" evidence="3">
    <location>
        <begin position="81"/>
        <end position="159"/>
    </location>
</feature>
<dbReference type="Proteomes" id="UP001500013">
    <property type="component" value="Unassembled WGS sequence"/>
</dbReference>
<feature type="transmembrane region" description="Helical" evidence="2">
    <location>
        <begin position="67"/>
        <end position="83"/>
    </location>
</feature>
<feature type="transmembrane region" description="Helical" evidence="2">
    <location>
        <begin position="194"/>
        <end position="216"/>
    </location>
</feature>
<feature type="compositionally biased region" description="Basic and acidic residues" evidence="1">
    <location>
        <begin position="1"/>
        <end position="11"/>
    </location>
</feature>
<dbReference type="PANTHER" id="PTHR34473">
    <property type="entry name" value="UPF0699 TRANSMEMBRANE PROTEIN YDBS"/>
    <property type="match status" value="1"/>
</dbReference>
<feature type="transmembrane region" description="Helical" evidence="2">
    <location>
        <begin position="368"/>
        <end position="385"/>
    </location>
</feature>
<keyword evidence="2" id="KW-0812">Transmembrane</keyword>
<dbReference type="Pfam" id="PF03703">
    <property type="entry name" value="bPH_2"/>
    <property type="match status" value="2"/>
</dbReference>
<evidence type="ECO:0000256" key="2">
    <source>
        <dbReference type="SAM" id="Phobius"/>
    </source>
</evidence>
<feature type="transmembrane region" description="Helical" evidence="2">
    <location>
        <begin position="391"/>
        <end position="409"/>
    </location>
</feature>
<dbReference type="InterPro" id="IPR014529">
    <property type="entry name" value="UCP026631"/>
</dbReference>
<comment type="caution">
    <text evidence="4">The sequence shown here is derived from an EMBL/GenBank/DDBJ whole genome shotgun (WGS) entry which is preliminary data.</text>
</comment>
<sequence length="514" mass="56120">MSDGADARESLEEIAPSEADGTADPWRRLDARMLLVHPLETLVRFLPALLAVLLFRSGSDDNDRWELYAVPVIVAYGVLRWLTTRYRIADGQVELRRGVLTRQTTTARLDRVRTVDLTARPYHQLLGLAKVEISTAGGGRERLVLDSLSAEHGRRLRAELLHRVDAPAADAPVEASAPVGDELLVRLDPAWLRYAPLTLTGLASAAAIVGFASQGFSRYAQERSVFRAGAGWVAGLVWWADVLLLLGAVSALAVAAYLLTFWGFRLTRNRLGTMHTRRGLLTRRETTIDAARVRGIRIDEPLGLRLAGARRLKVVTTGLLRERGGSDWLCPPAPADVVTSVALRIRPDREAVEGALTAHGHAAARRRLTRTLVPATLASAGLVAARLLWDWHGSLLVVVPLLLIGAVALGRDRYRSLGHAVTADHLVTRHGSLDRQRVVLDRDGIIGWTVRRSFFQRRAGLATLVATTAAGEQHYDIVDVPVERAYAVLAQVSPALLAEATPRYESSAPTKRGA</sequence>
<dbReference type="EMBL" id="BAAAPU010000007">
    <property type="protein sequence ID" value="GAA1981235.1"/>
    <property type="molecule type" value="Genomic_DNA"/>
</dbReference>
<feature type="region of interest" description="Disordered" evidence="1">
    <location>
        <begin position="1"/>
        <end position="21"/>
    </location>
</feature>
<evidence type="ECO:0000313" key="4">
    <source>
        <dbReference type="EMBL" id="GAA1981235.1"/>
    </source>
</evidence>
<evidence type="ECO:0000256" key="1">
    <source>
        <dbReference type="SAM" id="MobiDB-lite"/>
    </source>
</evidence>
<name>A0ABN2S6R2_9MICO</name>
<gene>
    <name evidence="4" type="ORF">GCM10009817_22890</name>
</gene>
<dbReference type="PANTHER" id="PTHR34473:SF2">
    <property type="entry name" value="UPF0699 TRANSMEMBRANE PROTEIN YDBT"/>
    <property type="match status" value="1"/>
</dbReference>
<protein>
    <submittedName>
        <fullName evidence="4">PH domain-containing protein</fullName>
    </submittedName>
</protein>